<dbReference type="InterPro" id="IPR019931">
    <property type="entry name" value="LPXTG_anchor"/>
</dbReference>
<accession>A0A9Q4CE30</accession>
<evidence type="ECO:0000256" key="3">
    <source>
        <dbReference type="ARBA" id="ARBA00022729"/>
    </source>
</evidence>
<evidence type="ECO:0000256" key="2">
    <source>
        <dbReference type="ARBA" id="ARBA00022525"/>
    </source>
</evidence>
<dbReference type="InterPro" id="IPR032364">
    <property type="entry name" value="GramPos_pilinD1_N"/>
</dbReference>
<evidence type="ECO:0000256" key="5">
    <source>
        <dbReference type="SAM" id="MobiDB-lite"/>
    </source>
</evidence>
<keyword evidence="1" id="KW-0134">Cell wall</keyword>
<feature type="region of interest" description="Disordered" evidence="5">
    <location>
        <begin position="173"/>
        <end position="235"/>
    </location>
</feature>
<dbReference type="Proteomes" id="UP001070238">
    <property type="component" value="Unassembled WGS sequence"/>
</dbReference>
<dbReference type="NCBIfam" id="TIGR01167">
    <property type="entry name" value="LPXTG_anchor"/>
    <property type="match status" value="1"/>
</dbReference>
<gene>
    <name evidence="10" type="ORF">OS123_05230</name>
</gene>
<proteinExistence type="predicted"/>
<evidence type="ECO:0000256" key="1">
    <source>
        <dbReference type="ARBA" id="ARBA00022512"/>
    </source>
</evidence>
<organism evidence="10 11">
    <name type="scientific">Corynebacterium antarcticum</name>
    <dbReference type="NCBI Taxonomy" id="2800405"/>
    <lineage>
        <taxon>Bacteria</taxon>
        <taxon>Bacillati</taxon>
        <taxon>Actinomycetota</taxon>
        <taxon>Actinomycetes</taxon>
        <taxon>Mycobacteriales</taxon>
        <taxon>Corynebacteriaceae</taxon>
        <taxon>Corynebacterium</taxon>
    </lineage>
</organism>
<keyword evidence="6" id="KW-0812">Transmembrane</keyword>
<evidence type="ECO:0000259" key="9">
    <source>
        <dbReference type="Pfam" id="PF16555"/>
    </source>
</evidence>
<evidence type="ECO:0000256" key="6">
    <source>
        <dbReference type="SAM" id="Phobius"/>
    </source>
</evidence>
<dbReference type="EMBL" id="JAPMKX010000002">
    <property type="protein sequence ID" value="MCX7537942.1"/>
    <property type="molecule type" value="Genomic_DNA"/>
</dbReference>
<reference evidence="10" key="1">
    <citation type="submission" date="2022-11" db="EMBL/GenBank/DDBJ databases">
        <title>Corynebacterium sp. isolated from Penguins.</title>
        <authorList>
            <person name="Sedlar K."/>
            <person name="Svec P."/>
        </authorList>
    </citation>
    <scope>NUCLEOTIDE SEQUENCE</scope>
    <source>
        <strain evidence="10">P5875</strain>
    </source>
</reference>
<dbReference type="RefSeq" id="WP_248232340.1">
    <property type="nucleotide sequence ID" value="NZ_JALNJB010000002.1"/>
</dbReference>
<keyword evidence="2" id="KW-0964">Secreted</keyword>
<evidence type="ECO:0000256" key="4">
    <source>
        <dbReference type="ARBA" id="ARBA00023088"/>
    </source>
</evidence>
<keyword evidence="4" id="KW-0572">Peptidoglycan-anchor</keyword>
<name>A0A9Q4CE30_9CORY</name>
<dbReference type="Gene3D" id="2.60.40.10">
    <property type="entry name" value="Immunoglobulins"/>
    <property type="match status" value="1"/>
</dbReference>
<feature type="compositionally biased region" description="Low complexity" evidence="5">
    <location>
        <begin position="181"/>
        <end position="194"/>
    </location>
</feature>
<feature type="domain" description="Gram-positive cocci surface proteins LPxTG" evidence="8">
    <location>
        <begin position="234"/>
        <end position="269"/>
    </location>
</feature>
<sequence>MKTRTAAVLLAATLSAAMVPSAHAEVVTGNDAGLSVDGIQAGRSVQLTIHKAAPNPFNDVPPGELPPGGVAGATFTLERLGGYSLGDPLVWDSFRTLSVEDTESAEVLDRFSAVTDSGGNAVFSDLPQGLYRVRETPPADPSKEFRISAPFLITLPVADAEGSSWAYEVTITPKNKPHEPIPGSSGSSSDGIIPIPVPIPVPGGSSSGGADSSSDGPTSGTVPGGPVDETGPSKGIASYLPNTGADVLAISLIGILSMVLGFFLLRRRRTSGE</sequence>
<feature type="domain" description="Gram-positive pilin subunit D1 N-terminal" evidence="9">
    <location>
        <begin position="106"/>
        <end position="175"/>
    </location>
</feature>
<dbReference type="Pfam" id="PF00746">
    <property type="entry name" value="Gram_pos_anchor"/>
    <property type="match status" value="1"/>
</dbReference>
<feature type="compositionally biased region" description="Low complexity" evidence="5">
    <location>
        <begin position="202"/>
        <end position="228"/>
    </location>
</feature>
<evidence type="ECO:0000313" key="10">
    <source>
        <dbReference type="EMBL" id="MCX7537942.1"/>
    </source>
</evidence>
<comment type="caution">
    <text evidence="10">The sequence shown here is derived from an EMBL/GenBank/DDBJ whole genome shotgun (WGS) entry which is preliminary data.</text>
</comment>
<dbReference type="GO" id="GO:0005975">
    <property type="term" value="P:carbohydrate metabolic process"/>
    <property type="evidence" value="ECO:0007669"/>
    <property type="project" value="UniProtKB-ARBA"/>
</dbReference>
<keyword evidence="6" id="KW-1133">Transmembrane helix</keyword>
<keyword evidence="3 7" id="KW-0732">Signal</keyword>
<evidence type="ECO:0000259" key="8">
    <source>
        <dbReference type="Pfam" id="PF00746"/>
    </source>
</evidence>
<dbReference type="Pfam" id="PF16555">
    <property type="entry name" value="GramPos_pilinD1"/>
    <property type="match status" value="1"/>
</dbReference>
<protein>
    <submittedName>
        <fullName evidence="10">Pilin N-terminal domain-containing protein</fullName>
    </submittedName>
</protein>
<evidence type="ECO:0000313" key="11">
    <source>
        <dbReference type="Proteomes" id="UP001070238"/>
    </source>
</evidence>
<feature type="chain" id="PRO_5040172634" evidence="7">
    <location>
        <begin position="25"/>
        <end position="273"/>
    </location>
</feature>
<feature type="transmembrane region" description="Helical" evidence="6">
    <location>
        <begin position="247"/>
        <end position="265"/>
    </location>
</feature>
<evidence type="ECO:0000256" key="7">
    <source>
        <dbReference type="SAM" id="SignalP"/>
    </source>
</evidence>
<dbReference type="SUPFAM" id="SSF117074">
    <property type="entry name" value="Hypothetical protein PA1324"/>
    <property type="match status" value="1"/>
</dbReference>
<feature type="signal peptide" evidence="7">
    <location>
        <begin position="1"/>
        <end position="24"/>
    </location>
</feature>
<dbReference type="InterPro" id="IPR013783">
    <property type="entry name" value="Ig-like_fold"/>
</dbReference>
<keyword evidence="6" id="KW-0472">Membrane</keyword>
<dbReference type="AlphaFoldDB" id="A0A9Q4CE30"/>